<evidence type="ECO:0000313" key="3">
    <source>
        <dbReference type="EMBL" id="SBW19372.1"/>
    </source>
</evidence>
<evidence type="ECO:0000259" key="2">
    <source>
        <dbReference type="Pfam" id="PF24551"/>
    </source>
</evidence>
<dbReference type="AlphaFoldDB" id="A0A1C3NV76"/>
<dbReference type="EMBL" id="FLUV01000540">
    <property type="protein sequence ID" value="SBW19372.1"/>
    <property type="molecule type" value="Genomic_DNA"/>
</dbReference>
<protein>
    <recommendedName>
        <fullName evidence="2">Histone acetyltransferase Rv0428c-like SH3 domain-containing protein</fullName>
    </recommendedName>
</protein>
<accession>A0A1C3NV76</accession>
<feature type="domain" description="Histone acetyltransferase Rv0428c-like SH3" evidence="2">
    <location>
        <begin position="11"/>
        <end position="63"/>
    </location>
</feature>
<name>A0A1C3NV76_9ACTN</name>
<dbReference type="InterPro" id="IPR056934">
    <property type="entry name" value="SH3_Rv0428c"/>
</dbReference>
<reference evidence="4" key="1">
    <citation type="submission" date="2016-02" db="EMBL/GenBank/DDBJ databases">
        <authorList>
            <person name="Wibberg D."/>
        </authorList>
    </citation>
    <scope>NUCLEOTIDE SEQUENCE [LARGE SCALE GENOMIC DNA]</scope>
</reference>
<gene>
    <name evidence="3" type="ORF">FDG2_1289</name>
</gene>
<evidence type="ECO:0000313" key="4">
    <source>
        <dbReference type="Proteomes" id="UP000199013"/>
    </source>
</evidence>
<sequence length="87" mass="9378">MYVVRITPADTGARVSIRRRVAGLLPLTDVVGQLLSWTDRCLTIRTRDGSIVKVAETDLVAGRRVPPQPVRRSAAGQAAGQTEANPQ</sequence>
<dbReference type="Pfam" id="PF24551">
    <property type="entry name" value="SH3_Rv0428c"/>
    <property type="match status" value="1"/>
</dbReference>
<dbReference type="Proteomes" id="UP000199013">
    <property type="component" value="Unassembled WGS sequence"/>
</dbReference>
<evidence type="ECO:0000256" key="1">
    <source>
        <dbReference type="SAM" id="MobiDB-lite"/>
    </source>
</evidence>
<feature type="region of interest" description="Disordered" evidence="1">
    <location>
        <begin position="64"/>
        <end position="87"/>
    </location>
</feature>
<proteinExistence type="predicted"/>
<organism evidence="3 4">
    <name type="scientific">Candidatus Protofrankia californiensis</name>
    <dbReference type="NCBI Taxonomy" id="1839754"/>
    <lineage>
        <taxon>Bacteria</taxon>
        <taxon>Bacillati</taxon>
        <taxon>Actinomycetota</taxon>
        <taxon>Actinomycetes</taxon>
        <taxon>Frankiales</taxon>
        <taxon>Frankiaceae</taxon>
        <taxon>Protofrankia</taxon>
    </lineage>
</organism>
<keyword evidence="4" id="KW-1185">Reference proteome</keyword>